<keyword evidence="5" id="KW-0812">Transmembrane</keyword>
<dbReference type="InterPro" id="IPR036127">
    <property type="entry name" value="CcmE-like_sf"/>
</dbReference>
<comment type="subcellular location">
    <subcellularLocation>
        <location evidence="1">Membrane</location>
    </subcellularLocation>
</comment>
<dbReference type="GO" id="GO:0017003">
    <property type="term" value="P:protein-heme linkage"/>
    <property type="evidence" value="ECO:0007669"/>
    <property type="project" value="InterPro"/>
</dbReference>
<evidence type="ECO:0000313" key="7">
    <source>
        <dbReference type="Proteomes" id="UP000324595"/>
    </source>
</evidence>
<evidence type="ECO:0000256" key="2">
    <source>
        <dbReference type="ARBA" id="ARBA00022617"/>
    </source>
</evidence>
<keyword evidence="5" id="KW-1133">Transmembrane helix</keyword>
<dbReference type="GO" id="GO:0005886">
    <property type="term" value="C:plasma membrane"/>
    <property type="evidence" value="ECO:0007669"/>
    <property type="project" value="InterPro"/>
</dbReference>
<evidence type="ECO:0000313" key="6">
    <source>
        <dbReference type="EMBL" id="TYP94851.1"/>
    </source>
</evidence>
<keyword evidence="2" id="KW-0349">Heme</keyword>
<dbReference type="AlphaFoldDB" id="A0A5D3YQL6"/>
<protein>
    <submittedName>
        <fullName evidence="6">Cytochrome c-type biogenesis protein CcmE</fullName>
    </submittedName>
</protein>
<dbReference type="InterPro" id="IPR012340">
    <property type="entry name" value="NA-bd_OB-fold"/>
</dbReference>
<dbReference type="GO" id="GO:0017004">
    <property type="term" value="P:cytochrome complex assembly"/>
    <property type="evidence" value="ECO:0007669"/>
    <property type="project" value="UniProtKB-KW"/>
</dbReference>
<evidence type="ECO:0000256" key="5">
    <source>
        <dbReference type="SAM" id="Phobius"/>
    </source>
</evidence>
<keyword evidence="2" id="KW-0479">Metal-binding</keyword>
<dbReference type="GO" id="GO:0020037">
    <property type="term" value="F:heme binding"/>
    <property type="evidence" value="ECO:0007669"/>
    <property type="project" value="InterPro"/>
</dbReference>
<sequence>MKPKLIIGIVAIVGFTSLLMYNFGNSISTYVNFEQASGMEGAHVVGTWDDSQQYGFSMESKQFSFYMKDQEGNTRRVVYPKSKPNNFEQAEKLVVIGEMEDGVFYANEMLMKCPSKYNNADAAEFEKANTSKSS</sequence>
<feature type="transmembrane region" description="Helical" evidence="5">
    <location>
        <begin position="5"/>
        <end position="24"/>
    </location>
</feature>
<dbReference type="Pfam" id="PF03100">
    <property type="entry name" value="CcmE"/>
    <property type="match status" value="1"/>
</dbReference>
<evidence type="ECO:0000256" key="3">
    <source>
        <dbReference type="ARBA" id="ARBA00022748"/>
    </source>
</evidence>
<name>A0A5D3YQL6_9BACT</name>
<keyword evidence="2" id="KW-0408">Iron</keyword>
<dbReference type="InterPro" id="IPR004329">
    <property type="entry name" value="CcmE"/>
</dbReference>
<proteinExistence type="predicted"/>
<dbReference type="SUPFAM" id="SSF82093">
    <property type="entry name" value="Heme chaperone CcmE"/>
    <property type="match status" value="1"/>
</dbReference>
<dbReference type="Proteomes" id="UP000324595">
    <property type="component" value="Unassembled WGS sequence"/>
</dbReference>
<keyword evidence="7" id="KW-1185">Reference proteome</keyword>
<comment type="caution">
    <text evidence="6">The sequence shown here is derived from an EMBL/GenBank/DDBJ whole genome shotgun (WGS) entry which is preliminary data.</text>
</comment>
<accession>A0A5D3YQL6</accession>
<dbReference type="OrthoDB" id="1524250at2"/>
<organism evidence="6 7">
    <name type="scientific">Fodinibius salinus</name>
    <dbReference type="NCBI Taxonomy" id="860790"/>
    <lineage>
        <taxon>Bacteria</taxon>
        <taxon>Pseudomonadati</taxon>
        <taxon>Balneolota</taxon>
        <taxon>Balneolia</taxon>
        <taxon>Balneolales</taxon>
        <taxon>Balneolaceae</taxon>
        <taxon>Fodinibius</taxon>
    </lineage>
</organism>
<reference evidence="6 7" key="1">
    <citation type="submission" date="2019-07" db="EMBL/GenBank/DDBJ databases">
        <title>Genomic Encyclopedia of Archaeal and Bacterial Type Strains, Phase II (KMG-II): from individual species to whole genera.</title>
        <authorList>
            <person name="Goeker M."/>
        </authorList>
    </citation>
    <scope>NUCLEOTIDE SEQUENCE [LARGE SCALE GENOMIC DNA]</scope>
    <source>
        <strain evidence="6 7">DSM 21935</strain>
    </source>
</reference>
<gene>
    <name evidence="6" type="ORF">LX73_0140</name>
</gene>
<dbReference type="RefSeq" id="WP_148897546.1">
    <property type="nucleotide sequence ID" value="NZ_VNHY01000001.1"/>
</dbReference>
<keyword evidence="4 5" id="KW-0472">Membrane</keyword>
<evidence type="ECO:0000256" key="1">
    <source>
        <dbReference type="ARBA" id="ARBA00004370"/>
    </source>
</evidence>
<dbReference type="Gene3D" id="2.40.50.140">
    <property type="entry name" value="Nucleic acid-binding proteins"/>
    <property type="match status" value="1"/>
</dbReference>
<dbReference type="EMBL" id="VNHY01000001">
    <property type="protein sequence ID" value="TYP94851.1"/>
    <property type="molecule type" value="Genomic_DNA"/>
</dbReference>
<keyword evidence="3" id="KW-0201">Cytochrome c-type biogenesis</keyword>
<evidence type="ECO:0000256" key="4">
    <source>
        <dbReference type="ARBA" id="ARBA00023136"/>
    </source>
</evidence>